<dbReference type="OrthoDB" id="8191996at2759"/>
<dbReference type="EMBL" id="BMAO01037501">
    <property type="protein sequence ID" value="GFR18133.1"/>
    <property type="molecule type" value="Genomic_DNA"/>
</dbReference>
<accession>A0A8X6H772</accession>
<comment type="caution">
    <text evidence="1">The sequence shown here is derived from an EMBL/GenBank/DDBJ whole genome shotgun (WGS) entry which is preliminary data.</text>
</comment>
<proteinExistence type="predicted"/>
<evidence type="ECO:0000313" key="2">
    <source>
        <dbReference type="Proteomes" id="UP000887116"/>
    </source>
</evidence>
<dbReference type="AlphaFoldDB" id="A0A8X6H772"/>
<evidence type="ECO:0000313" key="1">
    <source>
        <dbReference type="EMBL" id="GFR18133.1"/>
    </source>
</evidence>
<reference evidence="1" key="1">
    <citation type="submission" date="2020-07" db="EMBL/GenBank/DDBJ databases">
        <title>Multicomponent nature underlies the extraordinary mechanical properties of spider dragline silk.</title>
        <authorList>
            <person name="Kono N."/>
            <person name="Nakamura H."/>
            <person name="Mori M."/>
            <person name="Yoshida Y."/>
            <person name="Ohtoshi R."/>
            <person name="Malay A.D."/>
            <person name="Moran D.A.P."/>
            <person name="Tomita M."/>
            <person name="Numata K."/>
            <person name="Arakawa K."/>
        </authorList>
    </citation>
    <scope>NUCLEOTIDE SEQUENCE</scope>
</reference>
<organism evidence="1 2">
    <name type="scientific">Trichonephila clavata</name>
    <name type="common">Joro spider</name>
    <name type="synonym">Nephila clavata</name>
    <dbReference type="NCBI Taxonomy" id="2740835"/>
    <lineage>
        <taxon>Eukaryota</taxon>
        <taxon>Metazoa</taxon>
        <taxon>Ecdysozoa</taxon>
        <taxon>Arthropoda</taxon>
        <taxon>Chelicerata</taxon>
        <taxon>Arachnida</taxon>
        <taxon>Araneae</taxon>
        <taxon>Araneomorphae</taxon>
        <taxon>Entelegynae</taxon>
        <taxon>Araneoidea</taxon>
        <taxon>Nephilidae</taxon>
        <taxon>Trichonephila</taxon>
    </lineage>
</organism>
<protein>
    <recommendedName>
        <fullName evidence="3">Mos1 transposase HTH domain-containing protein</fullName>
    </recommendedName>
</protein>
<name>A0A8X6H772_TRICU</name>
<keyword evidence="2" id="KW-1185">Reference proteome</keyword>
<gene>
    <name evidence="1" type="primary">NCL1_47301</name>
    <name evidence="1" type="ORF">TNCT_211201</name>
</gene>
<sequence>MAAPIQNPAKCEVRSVIRFLHEKGQRTADILKEIVSVYGNIMNRQNVTKWCCHFSEGRTDVHDEQRTVGILILMPFQRTKEERANRLSN</sequence>
<dbReference type="Proteomes" id="UP000887116">
    <property type="component" value="Unassembled WGS sequence"/>
</dbReference>
<evidence type="ECO:0008006" key="3">
    <source>
        <dbReference type="Google" id="ProtNLM"/>
    </source>
</evidence>